<feature type="transmembrane region" description="Helical" evidence="9">
    <location>
        <begin position="158"/>
        <end position="179"/>
    </location>
</feature>
<evidence type="ECO:0000256" key="6">
    <source>
        <dbReference type="ARBA" id="ARBA00022692"/>
    </source>
</evidence>
<gene>
    <name evidence="10" type="ORF">EZH24_11825</name>
</gene>
<evidence type="ECO:0000256" key="2">
    <source>
        <dbReference type="ARBA" id="ARBA00004953"/>
    </source>
</evidence>
<feature type="transmembrane region" description="Helical" evidence="9">
    <location>
        <begin position="6"/>
        <end position="28"/>
    </location>
</feature>
<evidence type="ECO:0000256" key="1">
    <source>
        <dbReference type="ARBA" id="ARBA00004651"/>
    </source>
</evidence>
<organism evidence="10 11">
    <name type="scientific">Brachyspira catarrhinii</name>
    <dbReference type="NCBI Taxonomy" id="2528966"/>
    <lineage>
        <taxon>Bacteria</taxon>
        <taxon>Pseudomonadati</taxon>
        <taxon>Spirochaetota</taxon>
        <taxon>Spirochaetia</taxon>
        <taxon>Brachyspirales</taxon>
        <taxon>Brachyspiraceae</taxon>
        <taxon>Brachyspira</taxon>
    </lineage>
</organism>
<comment type="pathway">
    <text evidence="2">Cofactor biosynthesis; adenosylcobalamin biosynthesis.</text>
</comment>
<feature type="transmembrane region" description="Helical" evidence="9">
    <location>
        <begin position="49"/>
        <end position="72"/>
    </location>
</feature>
<evidence type="ECO:0000313" key="10">
    <source>
        <dbReference type="EMBL" id="TKZ27929.1"/>
    </source>
</evidence>
<evidence type="ECO:0000256" key="5">
    <source>
        <dbReference type="ARBA" id="ARBA00022573"/>
    </source>
</evidence>
<evidence type="ECO:0000256" key="4">
    <source>
        <dbReference type="ARBA" id="ARBA00022475"/>
    </source>
</evidence>
<protein>
    <submittedName>
        <fullName evidence="10">Cobalamin biosynthesis protein CbiB</fullName>
    </submittedName>
</protein>
<keyword evidence="4" id="KW-1003">Cell membrane</keyword>
<keyword evidence="5" id="KW-0169">Cobalamin biosynthesis</keyword>
<dbReference type="InterPro" id="IPR004485">
    <property type="entry name" value="Cobalamin_biosynth_CobD/CbiB"/>
</dbReference>
<keyword evidence="8 9" id="KW-0472">Membrane</keyword>
<evidence type="ECO:0000256" key="8">
    <source>
        <dbReference type="ARBA" id="ARBA00023136"/>
    </source>
</evidence>
<dbReference type="Proteomes" id="UP000310168">
    <property type="component" value="Unassembled WGS sequence"/>
</dbReference>
<dbReference type="Pfam" id="PF03186">
    <property type="entry name" value="CobD_Cbib"/>
    <property type="match status" value="1"/>
</dbReference>
<evidence type="ECO:0000313" key="11">
    <source>
        <dbReference type="Proteomes" id="UP000310168"/>
    </source>
</evidence>
<comment type="subcellular location">
    <subcellularLocation>
        <location evidence="1">Cell membrane</location>
        <topology evidence="1">Multi-pass membrane protein</topology>
    </subcellularLocation>
</comment>
<accession>A0ABY2TN23</accession>
<dbReference type="EMBL" id="SJDU01000499">
    <property type="protein sequence ID" value="TKZ27929.1"/>
    <property type="molecule type" value="Genomic_DNA"/>
</dbReference>
<feature type="transmembrane region" description="Helical" evidence="9">
    <location>
        <begin position="78"/>
        <end position="97"/>
    </location>
</feature>
<keyword evidence="7 9" id="KW-1133">Transmembrane helix</keyword>
<evidence type="ECO:0000256" key="7">
    <source>
        <dbReference type="ARBA" id="ARBA00022989"/>
    </source>
</evidence>
<dbReference type="PANTHER" id="PTHR34308:SF1">
    <property type="entry name" value="COBALAMIN BIOSYNTHESIS PROTEIN CBIB"/>
    <property type="match status" value="1"/>
</dbReference>
<comment type="caution">
    <text evidence="10">The sequence shown here is derived from an EMBL/GenBank/DDBJ whole genome shotgun (WGS) entry which is preliminary data.</text>
</comment>
<feature type="transmembrane region" description="Helical" evidence="9">
    <location>
        <begin position="199"/>
        <end position="227"/>
    </location>
</feature>
<keyword evidence="6 9" id="KW-0812">Transmembrane</keyword>
<name>A0ABY2TN23_9SPIR</name>
<evidence type="ECO:0000256" key="3">
    <source>
        <dbReference type="ARBA" id="ARBA00006263"/>
    </source>
</evidence>
<evidence type="ECO:0000256" key="9">
    <source>
        <dbReference type="SAM" id="Phobius"/>
    </source>
</evidence>
<sequence>MNALLILPISFLMDIFLNKFKIDIFAYIKILFDKIRNVLSEKVYKENKILEFLFGSIISILIVAIIFLISFYLLKLFYGIHFLFGLIIELILFYNILEIRKPLEFGSSVYGILQYNNFDKARDILRENLKIDTEDMEEETIIKRTIEYSTITSAENSIYLMILFIIGGIPICFLYKTISSLSKNEVAIDENTDKRLFEIIAVKICFLINVILSLCAFLLYTISALFLKCRFKNSFAILKKDGKDSKAILECAIAGSLDIELGGDYFKDGELYERENVGDYMEELNYRLIEKVNKILLMGNISSLCVSIIIKLVLMLLSSIFLVGV</sequence>
<feature type="transmembrane region" description="Helical" evidence="9">
    <location>
        <begin position="295"/>
        <end position="323"/>
    </location>
</feature>
<dbReference type="RefSeq" id="WP_137999280.1">
    <property type="nucleotide sequence ID" value="NZ_SJDU01000499.1"/>
</dbReference>
<keyword evidence="11" id="KW-1185">Reference proteome</keyword>
<proteinExistence type="inferred from homology"/>
<reference evidence="10 11" key="1">
    <citation type="journal article" date="2019" name="Anaerobe">
        <title>Brachyspira catarrhinii sp. nov., an anaerobic intestinal spirochaete isolated from vervet monkeys may have been misidentified as Brachyspira aalborgi in previous studies.</title>
        <authorList>
            <person name="Phillips N.D."/>
            <person name="La T."/>
            <person name="Hampson D.J."/>
        </authorList>
    </citation>
    <scope>NUCLEOTIDE SEQUENCE [LARGE SCALE GENOMIC DNA]</scope>
    <source>
        <strain evidence="10 11">Z12</strain>
    </source>
</reference>
<comment type="similarity">
    <text evidence="3">Belongs to the CobD/CbiB family.</text>
</comment>
<dbReference type="PANTHER" id="PTHR34308">
    <property type="entry name" value="COBALAMIN BIOSYNTHESIS PROTEIN CBIB"/>
    <property type="match status" value="1"/>
</dbReference>